<evidence type="ECO:0000256" key="1">
    <source>
        <dbReference type="ARBA" id="ARBA00010790"/>
    </source>
</evidence>
<dbReference type="PANTHER" id="PTHR11552">
    <property type="entry name" value="GLUCOSE-METHANOL-CHOLINE GMC OXIDOREDUCTASE"/>
    <property type="match status" value="1"/>
</dbReference>
<dbReference type="InterPro" id="IPR012132">
    <property type="entry name" value="GMC_OxRdtase"/>
</dbReference>
<dbReference type="AlphaFoldDB" id="A0A8K0TA54"/>
<evidence type="ECO:0000259" key="4">
    <source>
        <dbReference type="Pfam" id="PF00732"/>
    </source>
</evidence>
<keyword evidence="2" id="KW-0274">FAD</keyword>
<feature type="signal peptide" evidence="3">
    <location>
        <begin position="1"/>
        <end position="22"/>
    </location>
</feature>
<keyword evidence="3" id="KW-0732">Signal</keyword>
<organism evidence="6 7">
    <name type="scientific">Plectosphaerella cucumerina</name>
    <dbReference type="NCBI Taxonomy" id="40658"/>
    <lineage>
        <taxon>Eukaryota</taxon>
        <taxon>Fungi</taxon>
        <taxon>Dikarya</taxon>
        <taxon>Ascomycota</taxon>
        <taxon>Pezizomycotina</taxon>
        <taxon>Sordariomycetes</taxon>
        <taxon>Hypocreomycetidae</taxon>
        <taxon>Glomerellales</taxon>
        <taxon>Plectosphaerellaceae</taxon>
        <taxon>Plectosphaerella</taxon>
    </lineage>
</organism>
<dbReference type="Pfam" id="PF05199">
    <property type="entry name" value="GMC_oxred_C"/>
    <property type="match status" value="1"/>
</dbReference>
<feature type="domain" description="Glucose-methanol-choline oxidoreductase C-terminal" evidence="5">
    <location>
        <begin position="435"/>
        <end position="571"/>
    </location>
</feature>
<accession>A0A8K0TA54</accession>
<dbReference type="EMBL" id="JAGPXD010000005">
    <property type="protein sequence ID" value="KAH7353207.1"/>
    <property type="molecule type" value="Genomic_DNA"/>
</dbReference>
<dbReference type="Gene3D" id="3.50.50.60">
    <property type="entry name" value="FAD/NAD(P)-binding domain"/>
    <property type="match status" value="1"/>
</dbReference>
<comment type="caution">
    <text evidence="6">The sequence shown here is derived from an EMBL/GenBank/DDBJ whole genome shotgun (WGS) entry which is preliminary data.</text>
</comment>
<dbReference type="InterPro" id="IPR000172">
    <property type="entry name" value="GMC_OxRdtase_N"/>
</dbReference>
<name>A0A8K0TA54_9PEZI</name>
<dbReference type="GO" id="GO:0050660">
    <property type="term" value="F:flavin adenine dinucleotide binding"/>
    <property type="evidence" value="ECO:0007669"/>
    <property type="project" value="InterPro"/>
</dbReference>
<gene>
    <name evidence="6" type="ORF">B0T11DRAFT_356218</name>
</gene>
<keyword evidence="7" id="KW-1185">Reference proteome</keyword>
<feature type="chain" id="PRO_5035450466" description="Glucose-methanol-choline oxidoreductase N-terminal domain-containing protein" evidence="3">
    <location>
        <begin position="23"/>
        <end position="589"/>
    </location>
</feature>
<comment type="similarity">
    <text evidence="1">Belongs to the GMC oxidoreductase family.</text>
</comment>
<evidence type="ECO:0000313" key="7">
    <source>
        <dbReference type="Proteomes" id="UP000813385"/>
    </source>
</evidence>
<dbReference type="OrthoDB" id="269227at2759"/>
<evidence type="ECO:0000313" key="6">
    <source>
        <dbReference type="EMBL" id="KAH7353207.1"/>
    </source>
</evidence>
<dbReference type="GO" id="GO:0044550">
    <property type="term" value="P:secondary metabolite biosynthetic process"/>
    <property type="evidence" value="ECO:0007669"/>
    <property type="project" value="TreeGrafter"/>
</dbReference>
<dbReference type="GO" id="GO:0016614">
    <property type="term" value="F:oxidoreductase activity, acting on CH-OH group of donors"/>
    <property type="evidence" value="ECO:0007669"/>
    <property type="project" value="InterPro"/>
</dbReference>
<dbReference type="InterPro" id="IPR036188">
    <property type="entry name" value="FAD/NAD-bd_sf"/>
</dbReference>
<proteinExistence type="inferred from homology"/>
<sequence length="589" mass="63790">MIKSPLFLVLVTAILTASHVFATALPGFATRSNFIRQAAVQDEYDYIVVGGGTAGLVVADRLTESGKYSVLVIEIGIFANDSSVNNVAGGSQAFSNASLTFNFPSVPQQNLSNRTTGVVGGAMLGGSSGVNGFQAHRPQKEDINAWGRYFSQDSEWNWENLLPYFKKAWRLNPPTPEMVEQFDIRYDESYWGTESPIHASFPTFHYPFLRKEWDAMAEVEGVQFPGDSGAGDAGVFWYPHSAQQPEVVRSFALSGYWAGKAETRPNYDTILESRVLRVLFDDDNTATGVEYVSRNSRDVRDAKNVSASGLGPKAVLEAANIDVVVDLPGVGFNLQDHPLGGGATFLCPLSIASGNLMAFLPLKVVSPSGFDTLASSLENQDPAAYLPSGTDPTLVAGYAAQQSRLAALLRSDNSAIYNLFLRGANFGGIVVYLHPLSRGTVYIDPADPFFGQPIVDYRAASNPLDLDIQVEFLKFTRRYYTETSLREYGPVELSPGAHITSDEALREAIRGQMSPTCFHPVGTSAMMPRALGGVVSETLEVYGVRGLSVVDASIMPDLPGAYTQQPTYAIAEKGADLIKRRAGGCKSRH</sequence>
<evidence type="ECO:0000256" key="3">
    <source>
        <dbReference type="SAM" id="SignalP"/>
    </source>
</evidence>
<dbReference type="Proteomes" id="UP000813385">
    <property type="component" value="Unassembled WGS sequence"/>
</dbReference>
<dbReference type="Pfam" id="PF00732">
    <property type="entry name" value="GMC_oxred_N"/>
    <property type="match status" value="1"/>
</dbReference>
<evidence type="ECO:0000256" key="2">
    <source>
        <dbReference type="PIRSR" id="PIRSR000137-2"/>
    </source>
</evidence>
<feature type="binding site" evidence="2">
    <location>
        <position position="275"/>
    </location>
    <ligand>
        <name>FAD</name>
        <dbReference type="ChEBI" id="CHEBI:57692"/>
    </ligand>
</feature>
<keyword evidence="2" id="KW-0285">Flavoprotein</keyword>
<evidence type="ECO:0000259" key="5">
    <source>
        <dbReference type="Pfam" id="PF05199"/>
    </source>
</evidence>
<dbReference type="PANTHER" id="PTHR11552:SF115">
    <property type="entry name" value="DEHYDROGENASE XPTC-RELATED"/>
    <property type="match status" value="1"/>
</dbReference>
<evidence type="ECO:0008006" key="8">
    <source>
        <dbReference type="Google" id="ProtNLM"/>
    </source>
</evidence>
<dbReference type="PIRSF" id="PIRSF000137">
    <property type="entry name" value="Alcohol_oxidase"/>
    <property type="match status" value="1"/>
</dbReference>
<dbReference type="SUPFAM" id="SSF51905">
    <property type="entry name" value="FAD/NAD(P)-binding domain"/>
    <property type="match status" value="1"/>
</dbReference>
<dbReference type="SUPFAM" id="SSF54373">
    <property type="entry name" value="FAD-linked reductases, C-terminal domain"/>
    <property type="match status" value="1"/>
</dbReference>
<feature type="domain" description="Glucose-methanol-choline oxidoreductase N-terminal" evidence="4">
    <location>
        <begin position="44"/>
        <end position="338"/>
    </location>
</feature>
<protein>
    <recommendedName>
        <fullName evidence="8">Glucose-methanol-choline oxidoreductase N-terminal domain-containing protein</fullName>
    </recommendedName>
</protein>
<dbReference type="InterPro" id="IPR007867">
    <property type="entry name" value="GMC_OxRtase_C"/>
</dbReference>
<reference evidence="6" key="1">
    <citation type="journal article" date="2021" name="Nat. Commun.">
        <title>Genetic determinants of endophytism in the Arabidopsis root mycobiome.</title>
        <authorList>
            <person name="Mesny F."/>
            <person name="Miyauchi S."/>
            <person name="Thiergart T."/>
            <person name="Pickel B."/>
            <person name="Atanasova L."/>
            <person name="Karlsson M."/>
            <person name="Huettel B."/>
            <person name="Barry K.W."/>
            <person name="Haridas S."/>
            <person name="Chen C."/>
            <person name="Bauer D."/>
            <person name="Andreopoulos W."/>
            <person name="Pangilinan J."/>
            <person name="LaButti K."/>
            <person name="Riley R."/>
            <person name="Lipzen A."/>
            <person name="Clum A."/>
            <person name="Drula E."/>
            <person name="Henrissat B."/>
            <person name="Kohler A."/>
            <person name="Grigoriev I.V."/>
            <person name="Martin F.M."/>
            <person name="Hacquard S."/>
        </authorList>
    </citation>
    <scope>NUCLEOTIDE SEQUENCE</scope>
    <source>
        <strain evidence="6">MPI-CAGE-AT-0016</strain>
    </source>
</reference>
<comment type="cofactor">
    <cofactor evidence="2">
        <name>FAD</name>
        <dbReference type="ChEBI" id="CHEBI:57692"/>
    </cofactor>
</comment>
<dbReference type="Gene3D" id="3.30.560.10">
    <property type="entry name" value="Glucose Oxidase, domain 3"/>
    <property type="match status" value="1"/>
</dbReference>